<dbReference type="InterPro" id="IPR025441">
    <property type="entry name" value="DUF4181"/>
</dbReference>
<accession>A0ABY9JTI9</accession>
<keyword evidence="1" id="KW-0812">Transmembrane</keyword>
<proteinExistence type="predicted"/>
<organism evidence="2 3">
    <name type="scientific">Bacillus carboniphilus</name>
    <dbReference type="NCBI Taxonomy" id="86663"/>
    <lineage>
        <taxon>Bacteria</taxon>
        <taxon>Bacillati</taxon>
        <taxon>Bacillota</taxon>
        <taxon>Bacilli</taxon>
        <taxon>Bacillales</taxon>
        <taxon>Bacillaceae</taxon>
        <taxon>Bacillus</taxon>
    </lineage>
</organism>
<reference evidence="2 3" key="1">
    <citation type="submission" date="2023-06" db="EMBL/GenBank/DDBJ databases">
        <title>Five Gram-positive bacteria isolated from mangrove sediments in Shenzhen, Guangdong, China.</title>
        <authorList>
            <person name="Yu S."/>
            <person name="Zheng W."/>
            <person name="Huang Y."/>
        </authorList>
    </citation>
    <scope>NUCLEOTIDE SEQUENCE [LARGE SCALE GENOMIC DNA]</scope>
    <source>
        <strain evidence="2 3">SaN35-3</strain>
    </source>
</reference>
<feature type="transmembrane region" description="Helical" evidence="1">
    <location>
        <begin position="6"/>
        <end position="32"/>
    </location>
</feature>
<gene>
    <name evidence="2" type="ORF">LC087_13330</name>
</gene>
<keyword evidence="3" id="KW-1185">Reference proteome</keyword>
<dbReference type="RefSeq" id="WP_226543076.1">
    <property type="nucleotide sequence ID" value="NZ_CP129013.1"/>
</dbReference>
<feature type="transmembrane region" description="Helical" evidence="1">
    <location>
        <begin position="59"/>
        <end position="79"/>
    </location>
</feature>
<dbReference type="EMBL" id="CP129013">
    <property type="protein sequence ID" value="WLR41818.1"/>
    <property type="molecule type" value="Genomic_DNA"/>
</dbReference>
<evidence type="ECO:0000313" key="2">
    <source>
        <dbReference type="EMBL" id="WLR41818.1"/>
    </source>
</evidence>
<dbReference type="Pfam" id="PF13789">
    <property type="entry name" value="DUF4181"/>
    <property type="match status" value="1"/>
</dbReference>
<keyword evidence="1" id="KW-1133">Transmembrane helix</keyword>
<evidence type="ECO:0000256" key="1">
    <source>
        <dbReference type="SAM" id="Phobius"/>
    </source>
</evidence>
<evidence type="ECO:0000313" key="3">
    <source>
        <dbReference type="Proteomes" id="UP001197974"/>
    </source>
</evidence>
<sequence>MAFLNSMGWFVVKLSLLLAIFVLVSYIVHILLRKWLQVDKRFYFWGYNHLNEEHKKVDWTIRISSIVLITLGLIINHFINPLKVYWFLEPYTIIFVFLIVSEIARAIMEWKYVENKNNALFTIMNLLFMVIFVASMFITGFFGLFYPIQFPEV</sequence>
<feature type="transmembrane region" description="Helical" evidence="1">
    <location>
        <begin position="91"/>
        <end position="108"/>
    </location>
</feature>
<dbReference type="Proteomes" id="UP001197974">
    <property type="component" value="Chromosome"/>
</dbReference>
<feature type="transmembrane region" description="Helical" evidence="1">
    <location>
        <begin position="120"/>
        <end position="146"/>
    </location>
</feature>
<keyword evidence="1" id="KW-0472">Membrane</keyword>
<protein>
    <submittedName>
        <fullName evidence="2">DUF4181 domain-containing protein</fullName>
    </submittedName>
</protein>
<name>A0ABY9JTI9_9BACI</name>